<dbReference type="PANTHER" id="PTHR48050:SF13">
    <property type="entry name" value="STEROL 3-BETA-GLUCOSYLTRANSFERASE UGT80A2"/>
    <property type="match status" value="1"/>
</dbReference>
<dbReference type="CDD" id="cd03784">
    <property type="entry name" value="GT1_Gtf-like"/>
    <property type="match status" value="1"/>
</dbReference>
<gene>
    <name evidence="6" type="ORF">GCM10009533_60910</name>
</gene>
<dbReference type="InterPro" id="IPR002213">
    <property type="entry name" value="UDP_glucos_trans"/>
</dbReference>
<dbReference type="InterPro" id="IPR048284">
    <property type="entry name" value="EryCIII-like_N"/>
</dbReference>
<comment type="caution">
    <text evidence="6">The sequence shown here is derived from an EMBL/GenBank/DDBJ whole genome shotgun (WGS) entry which is preliminary data.</text>
</comment>
<proteinExistence type="inferred from homology"/>
<dbReference type="Pfam" id="PF21036">
    <property type="entry name" value="EryCIII-like_N"/>
    <property type="match status" value="2"/>
</dbReference>
<evidence type="ECO:0000259" key="4">
    <source>
        <dbReference type="Pfam" id="PF06722"/>
    </source>
</evidence>
<evidence type="ECO:0000256" key="1">
    <source>
        <dbReference type="ARBA" id="ARBA00006962"/>
    </source>
</evidence>
<dbReference type="RefSeq" id="WP_009950020.1">
    <property type="nucleotide sequence ID" value="NZ_BAAAGS010000065.1"/>
</dbReference>
<sequence length="383" mass="40979">MRVLLSSLPAAGHLYPLVPFAWALRCAGHDVLVAAPSDLVPEATATGLPVAAVTDGPIGLRDLLERLRRLPWFGGDHAILGSLHDFATGADDRSPLTDLVEQTLPGTEALVRDWRPDVVLRDMADLTGVLACARTGVPFAEHWWGLAAPAPARGELRRIFGDLFARFEARTPPRRALTIDPVPPSFQSDDAPPVYRSRYVPYNGRAERPALPPRSQTPRICLSFGTLLTGDGVSGLAERVLDAAHRLGAEVVLAADEPPVESHPALLAAGRLPLDQVLASCDALVHHGGSGTMLTALCHGLPQLVFPHGSDHFVNADRLRSLHLAAVLNARDDPTRVERTLHAVLTDEGMRAGTRKIADEIAAQPAPADLVPLFEATVEDLAA</sequence>
<evidence type="ECO:0000256" key="2">
    <source>
        <dbReference type="ARBA" id="ARBA00022676"/>
    </source>
</evidence>
<keyword evidence="2" id="KW-0328">Glycosyltransferase</keyword>
<evidence type="ECO:0000313" key="7">
    <source>
        <dbReference type="Proteomes" id="UP001500729"/>
    </source>
</evidence>
<dbReference type="InterPro" id="IPR050426">
    <property type="entry name" value="Glycosyltransferase_28"/>
</dbReference>
<dbReference type="Proteomes" id="UP001500729">
    <property type="component" value="Unassembled WGS sequence"/>
</dbReference>
<feature type="domain" description="Erythromycin biosynthesis protein CIII-like C-terminal" evidence="4">
    <location>
        <begin position="239"/>
        <end position="374"/>
    </location>
</feature>
<name>A0ABP3NYU2_SACER</name>
<evidence type="ECO:0000256" key="3">
    <source>
        <dbReference type="ARBA" id="ARBA00022679"/>
    </source>
</evidence>
<keyword evidence="7" id="KW-1185">Reference proteome</keyword>
<evidence type="ECO:0000313" key="6">
    <source>
        <dbReference type="EMBL" id="GAA0554817.1"/>
    </source>
</evidence>
<feature type="domain" description="Erythromycin biosynthesis protein CIII-like N-terminal" evidence="5">
    <location>
        <begin position="101"/>
        <end position="225"/>
    </location>
</feature>
<dbReference type="PANTHER" id="PTHR48050">
    <property type="entry name" value="STEROL 3-BETA-GLUCOSYLTRANSFERASE"/>
    <property type="match status" value="1"/>
</dbReference>
<dbReference type="EMBL" id="BAAAGS010000065">
    <property type="protein sequence ID" value="GAA0554817.1"/>
    <property type="molecule type" value="Genomic_DNA"/>
</dbReference>
<comment type="similarity">
    <text evidence="1">Belongs to the glycosyltransferase 28 family.</text>
</comment>
<dbReference type="Pfam" id="PF06722">
    <property type="entry name" value="EryCIII-like_C"/>
    <property type="match status" value="1"/>
</dbReference>
<protein>
    <submittedName>
        <fullName evidence="6">DUF1205 domain-containing protein</fullName>
    </submittedName>
</protein>
<keyword evidence="3" id="KW-0808">Transferase</keyword>
<dbReference type="Gene3D" id="3.40.50.2000">
    <property type="entry name" value="Glycogen Phosphorylase B"/>
    <property type="match status" value="2"/>
</dbReference>
<accession>A0ABP3NYU2</accession>
<reference evidence="7" key="1">
    <citation type="journal article" date="2019" name="Int. J. Syst. Evol. Microbiol.">
        <title>The Global Catalogue of Microorganisms (GCM) 10K type strain sequencing project: providing services to taxonomists for standard genome sequencing and annotation.</title>
        <authorList>
            <consortium name="The Broad Institute Genomics Platform"/>
            <consortium name="The Broad Institute Genome Sequencing Center for Infectious Disease"/>
            <person name="Wu L."/>
            <person name="Ma J."/>
        </authorList>
    </citation>
    <scope>NUCLEOTIDE SEQUENCE [LARGE SCALE GENOMIC DNA]</scope>
    <source>
        <strain evidence="7">JCM 10303</strain>
    </source>
</reference>
<feature type="domain" description="Erythromycin biosynthesis protein CIII-like N-terminal" evidence="5">
    <location>
        <begin position="22"/>
        <end position="56"/>
    </location>
</feature>
<evidence type="ECO:0000259" key="5">
    <source>
        <dbReference type="Pfam" id="PF21036"/>
    </source>
</evidence>
<organism evidence="6 7">
    <name type="scientific">Saccharopolyspora erythraea</name>
    <name type="common">Streptomyces erythraeus</name>
    <dbReference type="NCBI Taxonomy" id="1836"/>
    <lineage>
        <taxon>Bacteria</taxon>
        <taxon>Bacillati</taxon>
        <taxon>Actinomycetota</taxon>
        <taxon>Actinomycetes</taxon>
        <taxon>Pseudonocardiales</taxon>
        <taxon>Pseudonocardiaceae</taxon>
        <taxon>Saccharopolyspora</taxon>
    </lineage>
</organism>
<dbReference type="SUPFAM" id="SSF53756">
    <property type="entry name" value="UDP-Glycosyltransferase/glycogen phosphorylase"/>
    <property type="match status" value="1"/>
</dbReference>
<dbReference type="InterPro" id="IPR010610">
    <property type="entry name" value="EryCIII-like_C"/>
</dbReference>